<feature type="modified residue" description="4-aspartylphosphate" evidence="1">
    <location>
        <position position="58"/>
    </location>
</feature>
<protein>
    <submittedName>
        <fullName evidence="4">Two-component system response regulator</fullName>
    </submittedName>
</protein>
<sequence length="386" mass="43398">MSESETREVVLVIDDTAENLALISEVLRGEFKVKVAPGGARGLQLAQASTPPDLILLDIMMPEMDGYEVLRQLRTDPRTRDIPVIFLTAMSSVEEERRGLELGAVDYITKPISPPLVQSRVRNHLQLKAARDFLKYKSEFLEREVQRRTREVTMIQEVTIRALASLAETRDNDTGNHILRTQHYVKLLAQKLARHPRFAAFLTEGTIDLLFKSAPLHDIGKIGIPDRILLKAGKLTPDEFEIMKMHTTLGGNAIANAELAIGEEIGFLRYAKEIAYSHQEWWDGSGYPKGLKGEEIPISARLMAVADVYDALINKRVYKRAISHEEAVQVIREGRGTHFDPDVVDAFLGCADGIREIANRYKESSQVLVRQAERMITDLGGEEIEM</sequence>
<gene>
    <name evidence="4" type="ORF">ABNK63_13880</name>
</gene>
<keyword evidence="1" id="KW-0597">Phosphoprotein</keyword>
<dbReference type="InterPro" id="IPR037522">
    <property type="entry name" value="HD_GYP_dom"/>
</dbReference>
<dbReference type="SUPFAM" id="SSF52172">
    <property type="entry name" value="CheY-like"/>
    <property type="match status" value="1"/>
</dbReference>
<name>A0AAU7QJ68_9GAMM</name>
<dbReference type="SMART" id="SM00448">
    <property type="entry name" value="REC"/>
    <property type="match status" value="1"/>
</dbReference>
<dbReference type="GO" id="GO:0008081">
    <property type="term" value="F:phosphoric diester hydrolase activity"/>
    <property type="evidence" value="ECO:0007669"/>
    <property type="project" value="UniProtKB-ARBA"/>
</dbReference>
<reference evidence="4" key="1">
    <citation type="submission" date="2024-06" db="EMBL/GenBank/DDBJ databases">
        <authorList>
            <person name="Sun Y."/>
        </authorList>
    </citation>
    <scope>NUCLEOTIDE SEQUENCE</scope>
    <source>
        <strain evidence="4">IGA1.0</strain>
    </source>
</reference>
<feature type="domain" description="Response regulatory" evidence="2">
    <location>
        <begin position="9"/>
        <end position="125"/>
    </location>
</feature>
<dbReference type="EMBL" id="CP157948">
    <property type="protein sequence ID" value="XBS89472.1"/>
    <property type="molecule type" value="Genomic_DNA"/>
</dbReference>
<dbReference type="InterPro" id="IPR052020">
    <property type="entry name" value="Cyclic_di-GMP/3'3'-cGAMP_PDE"/>
</dbReference>
<proteinExistence type="predicted"/>
<evidence type="ECO:0000313" key="4">
    <source>
        <dbReference type="EMBL" id="XBS89472.1"/>
    </source>
</evidence>
<dbReference type="PROSITE" id="PS51832">
    <property type="entry name" value="HD_GYP"/>
    <property type="match status" value="1"/>
</dbReference>
<dbReference type="SMART" id="SM00471">
    <property type="entry name" value="HDc"/>
    <property type="match status" value="1"/>
</dbReference>
<feature type="domain" description="HD-GYP" evidence="3">
    <location>
        <begin position="152"/>
        <end position="363"/>
    </location>
</feature>
<dbReference type="PANTHER" id="PTHR45228:SF5">
    <property type="entry name" value="CYCLIC DI-GMP PHOSPHODIESTERASE VC_1348-RELATED"/>
    <property type="match status" value="1"/>
</dbReference>
<dbReference type="Gene3D" id="3.40.50.2300">
    <property type="match status" value="1"/>
</dbReference>
<dbReference type="CDD" id="cd00077">
    <property type="entry name" value="HDc"/>
    <property type="match status" value="1"/>
</dbReference>
<dbReference type="InterPro" id="IPR011006">
    <property type="entry name" value="CheY-like_superfamily"/>
</dbReference>
<dbReference type="Pfam" id="PF00072">
    <property type="entry name" value="Response_reg"/>
    <property type="match status" value="1"/>
</dbReference>
<dbReference type="PROSITE" id="PS50110">
    <property type="entry name" value="RESPONSE_REGULATORY"/>
    <property type="match status" value="1"/>
</dbReference>
<dbReference type="RefSeq" id="WP_007807651.1">
    <property type="nucleotide sequence ID" value="NZ_CP157948.1"/>
</dbReference>
<dbReference type="InterPro" id="IPR001789">
    <property type="entry name" value="Sig_transdc_resp-reg_receiver"/>
</dbReference>
<accession>A0AAU7QJ68</accession>
<evidence type="ECO:0000256" key="1">
    <source>
        <dbReference type="PROSITE-ProRule" id="PRU00169"/>
    </source>
</evidence>
<dbReference type="Gene3D" id="1.10.3210.10">
    <property type="entry name" value="Hypothetical protein af1432"/>
    <property type="match status" value="1"/>
</dbReference>
<dbReference type="Pfam" id="PF13487">
    <property type="entry name" value="HD_5"/>
    <property type="match status" value="1"/>
</dbReference>
<dbReference type="GO" id="GO:0000160">
    <property type="term" value="P:phosphorelay signal transduction system"/>
    <property type="evidence" value="ECO:0007669"/>
    <property type="project" value="InterPro"/>
</dbReference>
<dbReference type="SUPFAM" id="SSF109604">
    <property type="entry name" value="HD-domain/PDEase-like"/>
    <property type="match status" value="1"/>
</dbReference>
<evidence type="ECO:0000259" key="3">
    <source>
        <dbReference type="PROSITE" id="PS51832"/>
    </source>
</evidence>
<dbReference type="CDD" id="cd19920">
    <property type="entry name" value="REC_PA4781-like"/>
    <property type="match status" value="1"/>
</dbReference>
<evidence type="ECO:0000259" key="2">
    <source>
        <dbReference type="PROSITE" id="PS50110"/>
    </source>
</evidence>
<organism evidence="4">
    <name type="scientific">Rhodanobacter sp. IGA1.0</name>
    <dbReference type="NCBI Taxonomy" id="3158582"/>
    <lineage>
        <taxon>Bacteria</taxon>
        <taxon>Pseudomonadati</taxon>
        <taxon>Pseudomonadota</taxon>
        <taxon>Gammaproteobacteria</taxon>
        <taxon>Lysobacterales</taxon>
        <taxon>Rhodanobacteraceae</taxon>
        <taxon>Rhodanobacter</taxon>
    </lineage>
</organism>
<dbReference type="PANTHER" id="PTHR45228">
    <property type="entry name" value="CYCLIC DI-GMP PHOSPHODIESTERASE TM_0186-RELATED"/>
    <property type="match status" value="1"/>
</dbReference>
<dbReference type="AlphaFoldDB" id="A0AAU7QJ68"/>
<dbReference type="InterPro" id="IPR003607">
    <property type="entry name" value="HD/PDEase_dom"/>
</dbReference>